<sequence>MALLLPFPAALSAQASPASATTQPARAGLVEGRITTPAGAPLADVLVLLQAAGGPPRGAMTDDAGRYAIRGVPEGPYTLVARRVGLGEQRRALTVGAGATRLDLALAEEAAVVAPVVVSATRETQRRAEASATIDVLDGAEVRLARAAHPAQVLKRVPGVYVSQLSGEGHSMAIRQPITTKPMYLYLEDGIPTRATGFFNHNALYEVNIPQSGGIEVLKGPGTALYGSDAIGGVVNVLTRPAPAAPSVEIATEGGGYGYGRMLASGGTTRGRDGVRADLNLTRMDGWRDRNAYDRQSATVRWDHFGDDGLTIRTTVTGTRVDQNDAIAQDSAQFATRDPLNRSPLAFRTVNALRAATTIERQTEHASWSVAPYARHNVLDLLPNWQLTFDPQRWSTRSTSYGLLAKVRRDVAPLKARVIAGADLDLSPGSFVADSLRLFRSGSGVTLRYDSAQATRTVYDYDVTYRQASPYVQAELAPTARLRVDAGARYDWMSYDYTTNLAPTQVGRWRVPESTTRTYTRLSPKVGVTYEASKALGLFASWRAGFRAPSQGQLFTQGTTANTVDLAPVKVASSEMGVRGQLGRRVLYQASAYDMTIRDDILTFTRPDGLREARNAGTTRHRGVEASVGAMLLPTLKLDASWSVSAQRYVTYAPTSAISYAGLDIEQAPTQLGNALLSWSPRVLKGGRLAAEWSHTGSYVAGYALDAQSRPTTPRTYGGHDVLHLHANAQLTHRIELFGRVLNVTDRNYAELAGFTFNDRVQPYQYTPGAPRTVYAGLRYNWTR</sequence>
<dbReference type="GO" id="GO:0030246">
    <property type="term" value="F:carbohydrate binding"/>
    <property type="evidence" value="ECO:0007669"/>
    <property type="project" value="InterPro"/>
</dbReference>
<evidence type="ECO:0000256" key="9">
    <source>
        <dbReference type="ARBA" id="ARBA00023237"/>
    </source>
</evidence>
<evidence type="ECO:0000256" key="4">
    <source>
        <dbReference type="ARBA" id="ARBA00022692"/>
    </source>
</evidence>
<keyword evidence="3 10" id="KW-1134">Transmembrane beta strand</keyword>
<evidence type="ECO:0000256" key="10">
    <source>
        <dbReference type="PROSITE-ProRule" id="PRU01360"/>
    </source>
</evidence>
<gene>
    <name evidence="15" type="ORF">rosag_18360</name>
</gene>
<evidence type="ECO:0000256" key="1">
    <source>
        <dbReference type="ARBA" id="ARBA00004571"/>
    </source>
</evidence>
<evidence type="ECO:0000256" key="12">
    <source>
        <dbReference type="SAM" id="SignalP"/>
    </source>
</evidence>
<dbReference type="PROSITE" id="PS52016">
    <property type="entry name" value="TONB_DEPENDENT_REC_3"/>
    <property type="match status" value="1"/>
</dbReference>
<keyword evidence="6 11" id="KW-0798">TonB box</keyword>
<dbReference type="Gene3D" id="2.60.40.1120">
    <property type="entry name" value="Carboxypeptidase-like, regulatory domain"/>
    <property type="match status" value="1"/>
</dbReference>
<dbReference type="GO" id="GO:0015344">
    <property type="term" value="F:siderophore uptake transmembrane transporter activity"/>
    <property type="evidence" value="ECO:0007669"/>
    <property type="project" value="TreeGrafter"/>
</dbReference>
<dbReference type="InterPro" id="IPR000531">
    <property type="entry name" value="Beta-barrel_TonB"/>
</dbReference>
<feature type="signal peptide" evidence="12">
    <location>
        <begin position="1"/>
        <end position="20"/>
    </location>
</feature>
<keyword evidence="9 10" id="KW-0998">Cell outer membrane</keyword>
<proteinExistence type="inferred from homology"/>
<dbReference type="SUPFAM" id="SSF56935">
    <property type="entry name" value="Porins"/>
    <property type="match status" value="1"/>
</dbReference>
<name>A0AA37QEK2_9BACT</name>
<evidence type="ECO:0000256" key="11">
    <source>
        <dbReference type="RuleBase" id="RU003357"/>
    </source>
</evidence>
<dbReference type="InterPro" id="IPR037066">
    <property type="entry name" value="Plug_dom_sf"/>
</dbReference>
<dbReference type="InterPro" id="IPR013784">
    <property type="entry name" value="Carb-bd-like_fold"/>
</dbReference>
<reference evidence="15" key="1">
    <citation type="submission" date="2022-08" db="EMBL/GenBank/DDBJ databases">
        <title>Draft genome sequencing of Roseisolibacter agri AW1220.</title>
        <authorList>
            <person name="Tobiishi Y."/>
            <person name="Tonouchi A."/>
        </authorList>
    </citation>
    <scope>NUCLEOTIDE SEQUENCE</scope>
    <source>
        <strain evidence="15">AW1220</strain>
    </source>
</reference>
<protein>
    <submittedName>
        <fullName evidence="15">TonB-dependent receptor</fullName>
    </submittedName>
</protein>
<evidence type="ECO:0000256" key="8">
    <source>
        <dbReference type="ARBA" id="ARBA00023170"/>
    </source>
</evidence>
<dbReference type="Pfam" id="PF13620">
    <property type="entry name" value="CarboxypepD_reg"/>
    <property type="match status" value="1"/>
</dbReference>
<evidence type="ECO:0000256" key="2">
    <source>
        <dbReference type="ARBA" id="ARBA00022448"/>
    </source>
</evidence>
<evidence type="ECO:0000256" key="7">
    <source>
        <dbReference type="ARBA" id="ARBA00023136"/>
    </source>
</evidence>
<dbReference type="AlphaFoldDB" id="A0AA37QEK2"/>
<dbReference type="PANTHER" id="PTHR30069">
    <property type="entry name" value="TONB-DEPENDENT OUTER MEMBRANE RECEPTOR"/>
    <property type="match status" value="1"/>
</dbReference>
<evidence type="ECO:0000256" key="6">
    <source>
        <dbReference type="ARBA" id="ARBA00023077"/>
    </source>
</evidence>
<dbReference type="GO" id="GO:0009279">
    <property type="term" value="C:cell outer membrane"/>
    <property type="evidence" value="ECO:0007669"/>
    <property type="project" value="UniProtKB-SubCell"/>
</dbReference>
<dbReference type="InterPro" id="IPR039426">
    <property type="entry name" value="TonB-dep_rcpt-like"/>
</dbReference>
<feature type="domain" description="TonB-dependent receptor-like beta-barrel" evidence="13">
    <location>
        <begin position="278"/>
        <end position="744"/>
    </location>
</feature>
<comment type="subcellular location">
    <subcellularLocation>
        <location evidence="1 10">Cell outer membrane</location>
        <topology evidence="1 10">Multi-pass membrane protein</topology>
    </subcellularLocation>
</comment>
<evidence type="ECO:0000313" key="15">
    <source>
        <dbReference type="EMBL" id="GLC25323.1"/>
    </source>
</evidence>
<keyword evidence="2 10" id="KW-0813">Transport</keyword>
<dbReference type="InterPro" id="IPR036942">
    <property type="entry name" value="Beta-barrel_TonB_sf"/>
</dbReference>
<keyword evidence="5 12" id="KW-0732">Signal</keyword>
<dbReference type="Pfam" id="PF07715">
    <property type="entry name" value="Plug"/>
    <property type="match status" value="1"/>
</dbReference>
<evidence type="ECO:0000259" key="14">
    <source>
        <dbReference type="Pfam" id="PF07715"/>
    </source>
</evidence>
<evidence type="ECO:0000256" key="3">
    <source>
        <dbReference type="ARBA" id="ARBA00022452"/>
    </source>
</evidence>
<feature type="chain" id="PRO_5041329782" evidence="12">
    <location>
        <begin position="21"/>
        <end position="784"/>
    </location>
</feature>
<organism evidence="15 16">
    <name type="scientific">Roseisolibacter agri</name>
    <dbReference type="NCBI Taxonomy" id="2014610"/>
    <lineage>
        <taxon>Bacteria</taxon>
        <taxon>Pseudomonadati</taxon>
        <taxon>Gemmatimonadota</taxon>
        <taxon>Gemmatimonadia</taxon>
        <taxon>Gemmatimonadales</taxon>
        <taxon>Gemmatimonadaceae</taxon>
        <taxon>Roseisolibacter</taxon>
    </lineage>
</organism>
<dbReference type="InterPro" id="IPR012910">
    <property type="entry name" value="Plug_dom"/>
</dbReference>
<evidence type="ECO:0000256" key="5">
    <source>
        <dbReference type="ARBA" id="ARBA00022729"/>
    </source>
</evidence>
<dbReference type="Gene3D" id="2.40.170.20">
    <property type="entry name" value="TonB-dependent receptor, beta-barrel domain"/>
    <property type="match status" value="1"/>
</dbReference>
<accession>A0AA37QEK2</accession>
<keyword evidence="7 10" id="KW-0472">Membrane</keyword>
<dbReference type="Gene3D" id="2.170.130.10">
    <property type="entry name" value="TonB-dependent receptor, plug domain"/>
    <property type="match status" value="1"/>
</dbReference>
<evidence type="ECO:0000313" key="16">
    <source>
        <dbReference type="Proteomes" id="UP001161325"/>
    </source>
</evidence>
<keyword evidence="4 10" id="KW-0812">Transmembrane</keyword>
<dbReference type="GO" id="GO:0044718">
    <property type="term" value="P:siderophore transmembrane transport"/>
    <property type="evidence" value="ECO:0007669"/>
    <property type="project" value="TreeGrafter"/>
</dbReference>
<keyword evidence="16" id="KW-1185">Reference proteome</keyword>
<dbReference type="Pfam" id="PF00593">
    <property type="entry name" value="TonB_dep_Rec_b-barrel"/>
    <property type="match status" value="1"/>
</dbReference>
<dbReference type="EMBL" id="BRXS01000003">
    <property type="protein sequence ID" value="GLC25323.1"/>
    <property type="molecule type" value="Genomic_DNA"/>
</dbReference>
<dbReference type="SUPFAM" id="SSF49452">
    <property type="entry name" value="Starch-binding domain-like"/>
    <property type="match status" value="1"/>
</dbReference>
<feature type="domain" description="TonB-dependent receptor plug" evidence="14">
    <location>
        <begin position="128"/>
        <end position="234"/>
    </location>
</feature>
<dbReference type="PANTHER" id="PTHR30069:SF29">
    <property type="entry name" value="HEMOGLOBIN AND HEMOGLOBIN-HAPTOGLOBIN-BINDING PROTEIN 1-RELATED"/>
    <property type="match status" value="1"/>
</dbReference>
<comment type="caution">
    <text evidence="15">The sequence shown here is derived from an EMBL/GenBank/DDBJ whole genome shotgun (WGS) entry which is preliminary data.</text>
</comment>
<evidence type="ECO:0000259" key="13">
    <source>
        <dbReference type="Pfam" id="PF00593"/>
    </source>
</evidence>
<keyword evidence="8 15" id="KW-0675">Receptor</keyword>
<comment type="similarity">
    <text evidence="10 11">Belongs to the TonB-dependent receptor family.</text>
</comment>
<dbReference type="Proteomes" id="UP001161325">
    <property type="component" value="Unassembled WGS sequence"/>
</dbReference>